<evidence type="ECO:0000256" key="1">
    <source>
        <dbReference type="ARBA" id="ARBA00004141"/>
    </source>
</evidence>
<protein>
    <submittedName>
        <fullName evidence="8">Transmembrane protein 163</fullName>
    </submittedName>
</protein>
<dbReference type="Gene3D" id="1.20.1510.10">
    <property type="entry name" value="Cation efflux protein transmembrane domain"/>
    <property type="match status" value="1"/>
</dbReference>
<keyword evidence="9" id="KW-1185">Reference proteome</keyword>
<keyword evidence="4 5" id="KW-0472">Membrane</keyword>
<dbReference type="Proteomes" id="UP001152797">
    <property type="component" value="Unassembled WGS sequence"/>
</dbReference>
<dbReference type="EMBL" id="CAMXCT030004524">
    <property type="protein sequence ID" value="CAL4796749.1"/>
    <property type="molecule type" value="Genomic_DNA"/>
</dbReference>
<accession>A0A9P1DHA6</accession>
<feature type="transmembrane region" description="Helical" evidence="5">
    <location>
        <begin position="172"/>
        <end position="193"/>
    </location>
</feature>
<dbReference type="EMBL" id="CAMXCT020004524">
    <property type="protein sequence ID" value="CAL1162812.1"/>
    <property type="molecule type" value="Genomic_DNA"/>
</dbReference>
<evidence type="ECO:0000256" key="5">
    <source>
        <dbReference type="SAM" id="Phobius"/>
    </source>
</evidence>
<evidence type="ECO:0000256" key="2">
    <source>
        <dbReference type="ARBA" id="ARBA00022692"/>
    </source>
</evidence>
<feature type="transmembrane region" description="Helical" evidence="5">
    <location>
        <begin position="48"/>
        <end position="68"/>
    </location>
</feature>
<comment type="subcellular location">
    <subcellularLocation>
        <location evidence="1">Membrane</location>
        <topology evidence="1">Multi-pass membrane protein</topology>
    </subcellularLocation>
</comment>
<dbReference type="Pfam" id="PF01545">
    <property type="entry name" value="Cation_efflux"/>
    <property type="match status" value="1"/>
</dbReference>
<reference evidence="8 9" key="2">
    <citation type="submission" date="2024-05" db="EMBL/GenBank/DDBJ databases">
        <authorList>
            <person name="Chen Y."/>
            <person name="Shah S."/>
            <person name="Dougan E. K."/>
            <person name="Thang M."/>
            <person name="Chan C."/>
        </authorList>
    </citation>
    <scope>NUCLEOTIDE SEQUENCE [LARGE SCALE GENOMIC DNA]</scope>
</reference>
<feature type="transmembrane region" description="Helical" evidence="5">
    <location>
        <begin position="302"/>
        <end position="327"/>
    </location>
</feature>
<feature type="transmembrane region" description="Helical" evidence="5">
    <location>
        <begin position="365"/>
        <end position="385"/>
    </location>
</feature>
<dbReference type="InterPro" id="IPR027469">
    <property type="entry name" value="Cation_efflux_TMD_sf"/>
</dbReference>
<dbReference type="EMBL" id="CAMXCT010004524">
    <property type="protein sequence ID" value="CAI4009437.1"/>
    <property type="molecule type" value="Genomic_DNA"/>
</dbReference>
<dbReference type="SUPFAM" id="SSF161111">
    <property type="entry name" value="Cation efflux protein transmembrane domain-like"/>
    <property type="match status" value="1"/>
</dbReference>
<dbReference type="InterPro" id="IPR058533">
    <property type="entry name" value="Cation_efflux_TM"/>
</dbReference>
<reference evidence="7" key="1">
    <citation type="submission" date="2022-10" db="EMBL/GenBank/DDBJ databases">
        <authorList>
            <person name="Chen Y."/>
            <person name="Dougan E. K."/>
            <person name="Chan C."/>
            <person name="Rhodes N."/>
            <person name="Thang M."/>
        </authorList>
    </citation>
    <scope>NUCLEOTIDE SEQUENCE</scope>
</reference>
<feature type="transmembrane region" description="Helical" evidence="5">
    <location>
        <begin position="339"/>
        <end position="359"/>
    </location>
</feature>
<evidence type="ECO:0000313" key="7">
    <source>
        <dbReference type="EMBL" id="CAI4009437.1"/>
    </source>
</evidence>
<organism evidence="7">
    <name type="scientific">Cladocopium goreaui</name>
    <dbReference type="NCBI Taxonomy" id="2562237"/>
    <lineage>
        <taxon>Eukaryota</taxon>
        <taxon>Sar</taxon>
        <taxon>Alveolata</taxon>
        <taxon>Dinophyceae</taxon>
        <taxon>Suessiales</taxon>
        <taxon>Symbiodiniaceae</taxon>
        <taxon>Cladocopium</taxon>
    </lineage>
</organism>
<evidence type="ECO:0000313" key="8">
    <source>
        <dbReference type="EMBL" id="CAL4796749.1"/>
    </source>
</evidence>
<proteinExistence type="predicted"/>
<dbReference type="OrthoDB" id="196491at2759"/>
<evidence type="ECO:0000256" key="3">
    <source>
        <dbReference type="ARBA" id="ARBA00022989"/>
    </source>
</evidence>
<name>A0A9P1DHA6_9DINO</name>
<keyword evidence="3 5" id="KW-1133">Transmembrane helix</keyword>
<feature type="transmembrane region" description="Helical" evidence="5">
    <location>
        <begin position="392"/>
        <end position="413"/>
    </location>
</feature>
<feature type="transmembrane region" description="Helical" evidence="5">
    <location>
        <begin position="125"/>
        <end position="145"/>
    </location>
</feature>
<evidence type="ECO:0000259" key="6">
    <source>
        <dbReference type="Pfam" id="PF01545"/>
    </source>
</evidence>
<comment type="caution">
    <text evidence="7">The sequence shown here is derived from an EMBL/GenBank/DDBJ whole genome shotgun (WGS) entry which is preliminary data.</text>
</comment>
<feature type="domain" description="Cation efflux protein transmembrane" evidence="6">
    <location>
        <begin position="127"/>
        <end position="257"/>
    </location>
</feature>
<feature type="transmembrane region" description="Helical" evidence="5">
    <location>
        <begin position="269"/>
        <end position="290"/>
    </location>
</feature>
<dbReference type="AlphaFoldDB" id="A0A9P1DHA6"/>
<dbReference type="GO" id="GO:0016020">
    <property type="term" value="C:membrane"/>
    <property type="evidence" value="ECO:0007669"/>
    <property type="project" value="UniProtKB-SubCell"/>
</dbReference>
<evidence type="ECO:0000256" key="4">
    <source>
        <dbReference type="ARBA" id="ARBA00023136"/>
    </source>
</evidence>
<sequence>MISDLMSTRSRCHRGLEYLVPVLDSGLKGSETRNVETDAQGQPPQVKALLLSACLFSTITSFQVWAAYLAKSRALLMDCTMAAMAQVVGGCAIWEGISSAVDALTFIGNVAVECRKRDGRRHPCSQLMVVATSLGLLTFFTIRALGESYGKVLVCQEHGRNSEGDDDDVNGWITLGFALGNMLFDIICLVNFLKSHKQTGSGKHANMFSAFLHVGADFLRAFTALVLSLLILICTSWDSTCLDAYCSLVIGVTILCGVLVGLQKWICLLLSLLFADAIFCFGSAAVNALIEFFRARDFNQVGLAALSGMGVVVLLFFTFKVNLLATFHGNFFVTPFAQCMGRGVILTASLVGAILSHLMSQGCTGFIGAGANIGFLTGNLILSCLTGQWKHSLGNIAMIGAMTLTIWFSPILWRQQFLMMCGGLGLLMLPQRGVMRVAFSFLLLIVSMAGLELVYAFYRGNELAYWEAFCQANGLWKNSAKLAQKTQKLVHFREAPGKSG</sequence>
<feature type="transmembrane region" description="Helical" evidence="5">
    <location>
        <begin position="205"/>
        <end position="230"/>
    </location>
</feature>
<feature type="transmembrane region" description="Helical" evidence="5">
    <location>
        <begin position="433"/>
        <end position="458"/>
    </location>
</feature>
<feature type="transmembrane region" description="Helical" evidence="5">
    <location>
        <begin position="242"/>
        <end position="262"/>
    </location>
</feature>
<evidence type="ECO:0000313" key="9">
    <source>
        <dbReference type="Proteomes" id="UP001152797"/>
    </source>
</evidence>
<gene>
    <name evidence="7" type="ORF">C1SCF055_LOCUS34796</name>
</gene>
<keyword evidence="2 5" id="KW-0812">Transmembrane</keyword>